<dbReference type="Pfam" id="PF01477">
    <property type="entry name" value="PLAT"/>
    <property type="match status" value="1"/>
</dbReference>
<proteinExistence type="predicted"/>
<dbReference type="EMBL" id="CAJOBH010089491">
    <property type="protein sequence ID" value="CAF4557700.1"/>
    <property type="molecule type" value="Genomic_DNA"/>
</dbReference>
<feature type="non-terminal residue" evidence="4">
    <location>
        <position position="59"/>
    </location>
</feature>
<feature type="non-terminal residue" evidence="4">
    <location>
        <position position="1"/>
    </location>
</feature>
<dbReference type="InterPro" id="IPR001024">
    <property type="entry name" value="PLAT/LH2_dom"/>
</dbReference>
<evidence type="ECO:0000256" key="1">
    <source>
        <dbReference type="PROSITE-ProRule" id="PRU00152"/>
    </source>
</evidence>
<gene>
    <name evidence="3" type="ORF">BYL167_LOCUS38159</name>
    <name evidence="4" type="ORF">BYL167_LOCUS38380</name>
    <name evidence="5" type="ORF">GIL414_LOCUS40910</name>
</gene>
<dbReference type="SUPFAM" id="SSF49723">
    <property type="entry name" value="Lipase/lipooxygenase domain (PLAT/LH2 domain)"/>
    <property type="match status" value="1"/>
</dbReference>
<comment type="caution">
    <text evidence="1">Lacks conserved residue(s) required for the propagation of feature annotation.</text>
</comment>
<accession>A0A8S2YJ51</accession>
<dbReference type="EMBL" id="CAJOBJ010114575">
    <property type="protein sequence ID" value="CAF4647524.1"/>
    <property type="molecule type" value="Genomic_DNA"/>
</dbReference>
<comment type="caution">
    <text evidence="4">The sequence shown here is derived from an EMBL/GenBank/DDBJ whole genome shotgun (WGS) entry which is preliminary data.</text>
</comment>
<name>A0A8S2YJ51_9BILA</name>
<evidence type="ECO:0000313" key="4">
    <source>
        <dbReference type="EMBL" id="CAF4557700.1"/>
    </source>
</evidence>
<evidence type="ECO:0000313" key="5">
    <source>
        <dbReference type="EMBL" id="CAF4647524.1"/>
    </source>
</evidence>
<dbReference type="Proteomes" id="UP000681967">
    <property type="component" value="Unassembled WGS sequence"/>
</dbReference>
<dbReference type="InterPro" id="IPR036392">
    <property type="entry name" value="PLAT/LH2_dom_sf"/>
</dbReference>
<evidence type="ECO:0000313" key="6">
    <source>
        <dbReference type="Proteomes" id="UP000681967"/>
    </source>
</evidence>
<evidence type="ECO:0000313" key="3">
    <source>
        <dbReference type="EMBL" id="CAF4552203.1"/>
    </source>
</evidence>
<dbReference type="Gene3D" id="2.40.180.10">
    <property type="entry name" value="Catalase core domain"/>
    <property type="match status" value="1"/>
</dbReference>
<dbReference type="PROSITE" id="PS50095">
    <property type="entry name" value="PLAT"/>
    <property type="match status" value="1"/>
</dbReference>
<dbReference type="EMBL" id="CAJOBH010088346">
    <property type="protein sequence ID" value="CAF4552203.1"/>
    <property type="molecule type" value="Genomic_DNA"/>
</dbReference>
<evidence type="ECO:0000259" key="2">
    <source>
        <dbReference type="PROSITE" id="PS50095"/>
    </source>
</evidence>
<dbReference type="AlphaFoldDB" id="A0A8S2YJ51"/>
<feature type="domain" description="PLAT" evidence="2">
    <location>
        <begin position="21"/>
        <end position="59"/>
    </location>
</feature>
<dbReference type="Proteomes" id="UP000681720">
    <property type="component" value="Unassembled WGS sequence"/>
</dbReference>
<protein>
    <recommendedName>
        <fullName evidence="2">PLAT domain-containing protein</fullName>
    </recommendedName>
</protein>
<reference evidence="4" key="1">
    <citation type="submission" date="2021-02" db="EMBL/GenBank/DDBJ databases">
        <authorList>
            <person name="Nowell W R."/>
        </authorList>
    </citation>
    <scope>NUCLEOTIDE SEQUENCE</scope>
</reference>
<sequence>LYPNDRAFENDLRNKFLPNNTEYHVTVVTGTPNGAGTDSRVYITLFSDDGKRTEKLQLQ</sequence>
<organism evidence="4 6">
    <name type="scientific">Rotaria magnacalcarata</name>
    <dbReference type="NCBI Taxonomy" id="392030"/>
    <lineage>
        <taxon>Eukaryota</taxon>
        <taxon>Metazoa</taxon>
        <taxon>Spiralia</taxon>
        <taxon>Gnathifera</taxon>
        <taxon>Rotifera</taxon>
        <taxon>Eurotatoria</taxon>
        <taxon>Bdelloidea</taxon>
        <taxon>Philodinida</taxon>
        <taxon>Philodinidae</taxon>
        <taxon>Rotaria</taxon>
    </lineage>
</organism>